<evidence type="ECO:0000313" key="3">
    <source>
        <dbReference type="Proteomes" id="UP000596247"/>
    </source>
</evidence>
<evidence type="ECO:0000313" key="2">
    <source>
        <dbReference type="EMBL" id="CAD5236034.1"/>
    </source>
</evidence>
<feature type="transmembrane region" description="Helical" evidence="1">
    <location>
        <begin position="9"/>
        <end position="28"/>
    </location>
</feature>
<dbReference type="Proteomes" id="UP000596247">
    <property type="component" value="Chromosome"/>
</dbReference>
<proteinExistence type="predicted"/>
<evidence type="ECO:0000256" key="1">
    <source>
        <dbReference type="SAM" id="Phobius"/>
    </source>
</evidence>
<sequence>MSERTKNTIINLSCLIWLFGLLLISMILQNMMGLMIFIVGYGLPSVVLSILGWLWGETLVDKLAMSGYGFFYIGDSAIIALESIRYDIADWRSTPKPKHKNFRY</sequence>
<keyword evidence="1" id="KW-0812">Transmembrane</keyword>
<keyword evidence="1" id="KW-1133">Transmembrane helix</keyword>
<name>A0A7R8MJA3_9CAUD</name>
<accession>A0A7R8MJA3</accession>
<gene>
    <name evidence="2" type="ORF">LLCLJKAH_00045</name>
</gene>
<keyword evidence="1" id="KW-0472">Membrane</keyword>
<dbReference type="EMBL" id="LR881104">
    <property type="protein sequence ID" value="CAD5236034.1"/>
    <property type="molecule type" value="Genomic_DNA"/>
</dbReference>
<organism evidence="2 3">
    <name type="scientific">Klebsiella phage vB_KvM-Eowyn</name>
    <dbReference type="NCBI Taxonomy" id="2762819"/>
    <lineage>
        <taxon>Viruses</taxon>
        <taxon>Duplodnaviria</taxon>
        <taxon>Heunggongvirae</taxon>
        <taxon>Uroviricota</taxon>
        <taxon>Caudoviricetes</taxon>
        <taxon>Chimalliviridae</taxon>
        <taxon>Eowynvirus</taxon>
        <taxon>Eowynvirus eowyn</taxon>
    </lineage>
</organism>
<keyword evidence="3" id="KW-1185">Reference proteome</keyword>
<protein>
    <submittedName>
        <fullName evidence="2">Uncharacterized protein</fullName>
    </submittedName>
</protein>
<reference evidence="2 3" key="1">
    <citation type="submission" date="2020-09" db="EMBL/GenBank/DDBJ databases">
        <authorList>
            <person name="Jameson E."/>
        </authorList>
    </citation>
    <scope>NUCLEOTIDE SEQUENCE [LARGE SCALE GENOMIC DNA]</scope>
</reference>
<feature type="transmembrane region" description="Helical" evidence="1">
    <location>
        <begin position="34"/>
        <end position="55"/>
    </location>
</feature>